<reference evidence="5" key="1">
    <citation type="submission" date="2022-06" db="EMBL/GenBank/DDBJ databases">
        <authorList>
            <person name="Ping M."/>
        </authorList>
    </citation>
    <scope>NUCLEOTIDE SEQUENCE</scope>
    <source>
        <strain evidence="5">JCM11759T</strain>
    </source>
</reference>
<dbReference type="InterPro" id="IPR001091">
    <property type="entry name" value="RM_Methyltransferase"/>
</dbReference>
<dbReference type="GO" id="GO:0008168">
    <property type="term" value="F:methyltransferase activity"/>
    <property type="evidence" value="ECO:0007669"/>
    <property type="project" value="UniProtKB-KW"/>
</dbReference>
<sequence length="241" mass="26115">MTVLYESNRATIVLGDATDPDVIDAAPRADLLATDPPYGVRWQSGFRTTQFPELVGDDGALDVPAVLGAWTRRLRAPRHVYVFGYRPDQLAEPMRLGGTTELIWAKEQVGLGNLSIPWGIAHDRIAFGVHVPSAAERGSGKGRLAARLRQHSLLRAPRRSGTKIDHPTEKPISLMAQLVESSSARGELVLDPFAGSGSTLVAAILTGRRAYGVEITPEYAQLAVDRVRQAEVVADAVARFM</sequence>
<keyword evidence="6" id="KW-1185">Reference proteome</keyword>
<evidence type="ECO:0000256" key="1">
    <source>
        <dbReference type="ARBA" id="ARBA00022603"/>
    </source>
</evidence>
<feature type="domain" description="DNA methylase N-4/N-6" evidence="4">
    <location>
        <begin position="161"/>
        <end position="224"/>
    </location>
</feature>
<evidence type="ECO:0000313" key="5">
    <source>
        <dbReference type="EMBL" id="USY19707.1"/>
    </source>
</evidence>
<gene>
    <name evidence="5" type="ORF">NE857_31510</name>
</gene>
<keyword evidence="2" id="KW-0808">Transferase</keyword>
<evidence type="ECO:0000259" key="4">
    <source>
        <dbReference type="Pfam" id="PF01555"/>
    </source>
</evidence>
<dbReference type="PRINTS" id="PR00508">
    <property type="entry name" value="S21N4MTFRASE"/>
</dbReference>
<dbReference type="PANTHER" id="PTHR13370">
    <property type="entry name" value="RNA METHYLASE-RELATED"/>
    <property type="match status" value="1"/>
</dbReference>
<accession>A0ABY5D980</accession>
<dbReference type="InterPro" id="IPR029063">
    <property type="entry name" value="SAM-dependent_MTases_sf"/>
</dbReference>
<protein>
    <recommendedName>
        <fullName evidence="3">Methyltransferase</fullName>
        <ecNumber evidence="3">2.1.1.-</ecNumber>
    </recommendedName>
</protein>
<evidence type="ECO:0000256" key="2">
    <source>
        <dbReference type="ARBA" id="ARBA00022679"/>
    </source>
</evidence>
<dbReference type="PANTHER" id="PTHR13370:SF3">
    <property type="entry name" value="TRNA (GUANINE(10)-N2)-METHYLTRANSFERASE HOMOLOG"/>
    <property type="match status" value="1"/>
</dbReference>
<name>A0ABY5D980_9ACTN</name>
<dbReference type="InterPro" id="IPR002941">
    <property type="entry name" value="DNA_methylase_N4/N6"/>
</dbReference>
<dbReference type="Gene3D" id="3.40.50.150">
    <property type="entry name" value="Vaccinia Virus protein VP39"/>
    <property type="match status" value="1"/>
</dbReference>
<organism evidence="5 6">
    <name type="scientific">Nocardiopsis exhalans</name>
    <dbReference type="NCBI Taxonomy" id="163604"/>
    <lineage>
        <taxon>Bacteria</taxon>
        <taxon>Bacillati</taxon>
        <taxon>Actinomycetota</taxon>
        <taxon>Actinomycetes</taxon>
        <taxon>Streptosporangiales</taxon>
        <taxon>Nocardiopsidaceae</taxon>
        <taxon>Nocardiopsis</taxon>
    </lineage>
</organism>
<evidence type="ECO:0000313" key="6">
    <source>
        <dbReference type="Proteomes" id="UP001055940"/>
    </source>
</evidence>
<dbReference type="GO" id="GO:0032259">
    <property type="term" value="P:methylation"/>
    <property type="evidence" value="ECO:0007669"/>
    <property type="project" value="UniProtKB-KW"/>
</dbReference>
<dbReference type="Proteomes" id="UP001055940">
    <property type="component" value="Chromosome"/>
</dbReference>
<dbReference type="RefSeq" id="WP_254418899.1">
    <property type="nucleotide sequence ID" value="NZ_CP099837.1"/>
</dbReference>
<proteinExistence type="inferred from homology"/>
<dbReference type="EC" id="2.1.1.-" evidence="3"/>
<keyword evidence="1 5" id="KW-0489">Methyltransferase</keyword>
<dbReference type="EMBL" id="CP099837">
    <property type="protein sequence ID" value="USY19707.1"/>
    <property type="molecule type" value="Genomic_DNA"/>
</dbReference>
<dbReference type="SUPFAM" id="SSF53335">
    <property type="entry name" value="S-adenosyl-L-methionine-dependent methyltransferases"/>
    <property type="match status" value="1"/>
</dbReference>
<comment type="similarity">
    <text evidence="3">Belongs to the N(4)/N(6)-methyltransferase family.</text>
</comment>
<evidence type="ECO:0000256" key="3">
    <source>
        <dbReference type="RuleBase" id="RU362026"/>
    </source>
</evidence>
<dbReference type="Pfam" id="PF01555">
    <property type="entry name" value="N6_N4_Mtase"/>
    <property type="match status" value="1"/>
</dbReference>